<proteinExistence type="predicted"/>
<sequence>MYTQHDSKSCIAPFFRAGFGSIEVQGPTREQASIESLSFHRQAQKISHNDSRSELCENLFIRRHLLHDIPMLYQNIVSYPKQVNNG</sequence>
<name>A0A2Z2NUH8_9GAMM</name>
<evidence type="ECO:0000313" key="2">
    <source>
        <dbReference type="Proteomes" id="UP000250079"/>
    </source>
</evidence>
<evidence type="ECO:0000313" key="1">
    <source>
        <dbReference type="EMBL" id="ASJ74155.1"/>
    </source>
</evidence>
<dbReference type="EMBL" id="CP018632">
    <property type="protein sequence ID" value="ASJ74155.1"/>
    <property type="molecule type" value="Genomic_DNA"/>
</dbReference>
<accession>A0A2Z2NUH8</accession>
<reference evidence="1 2" key="1">
    <citation type="submission" date="2016-12" db="EMBL/GenBank/DDBJ databases">
        <authorList>
            <person name="Song W.-J."/>
            <person name="Kurnit D.M."/>
        </authorList>
    </citation>
    <scope>NUCLEOTIDE SEQUENCE [LARGE SCALE GENOMIC DNA]</scope>
    <source>
        <strain evidence="1 2">IMCC3135</strain>
    </source>
</reference>
<dbReference type="AlphaFoldDB" id="A0A2Z2NUH8"/>
<dbReference type="Proteomes" id="UP000250079">
    <property type="component" value="Chromosome"/>
</dbReference>
<protein>
    <submittedName>
        <fullName evidence="1">Uncharacterized protein</fullName>
    </submittedName>
</protein>
<keyword evidence="2" id="KW-1185">Reference proteome</keyword>
<gene>
    <name evidence="1" type="ORF">IMCC3135_20390</name>
</gene>
<dbReference type="KEGG" id="gai:IMCC3135_20390"/>
<organism evidence="1 2">
    <name type="scientific">Granulosicoccus antarcticus IMCC3135</name>
    <dbReference type="NCBI Taxonomy" id="1192854"/>
    <lineage>
        <taxon>Bacteria</taxon>
        <taxon>Pseudomonadati</taxon>
        <taxon>Pseudomonadota</taxon>
        <taxon>Gammaproteobacteria</taxon>
        <taxon>Chromatiales</taxon>
        <taxon>Granulosicoccaceae</taxon>
        <taxon>Granulosicoccus</taxon>
    </lineage>
</organism>